<accession>A0A7W4VI27</accession>
<dbReference type="CDD" id="cd13831">
    <property type="entry name" value="HU"/>
    <property type="match status" value="1"/>
</dbReference>
<organism evidence="6 7">
    <name type="scientific">Microvirga lupini</name>
    <dbReference type="NCBI Taxonomy" id="420324"/>
    <lineage>
        <taxon>Bacteria</taxon>
        <taxon>Pseudomonadati</taxon>
        <taxon>Pseudomonadota</taxon>
        <taxon>Alphaproteobacteria</taxon>
        <taxon>Hyphomicrobiales</taxon>
        <taxon>Methylobacteriaceae</taxon>
        <taxon>Microvirga</taxon>
    </lineage>
</organism>
<dbReference type="GO" id="GO:0003677">
    <property type="term" value="F:DNA binding"/>
    <property type="evidence" value="ECO:0007669"/>
    <property type="project" value="UniProtKB-KW"/>
</dbReference>
<dbReference type="InterPro" id="IPR010992">
    <property type="entry name" value="IHF-like_DNA-bd_dom_sf"/>
</dbReference>
<keyword evidence="7" id="KW-1185">Reference proteome</keyword>
<comment type="caution">
    <text evidence="6">The sequence shown here is derived from an EMBL/GenBank/DDBJ whole genome shotgun (WGS) entry which is preliminary data.</text>
</comment>
<dbReference type="GO" id="GO:0030261">
    <property type="term" value="P:chromosome condensation"/>
    <property type="evidence" value="ECO:0007669"/>
    <property type="project" value="UniProtKB-KW"/>
</dbReference>
<proteinExistence type="inferred from homology"/>
<sequence>MNKQQMIDAIFEHVDLPKAGIRAVLESAAQVTKQALYEGEEVTVVGLGKLKPIDKKARTARNPKTGEPVQIEAKRVVKFVPAAELKSAIN</sequence>
<dbReference type="SMART" id="SM00411">
    <property type="entry name" value="BHL"/>
    <property type="match status" value="1"/>
</dbReference>
<comment type="similarity">
    <text evidence="2 5">Belongs to the bacterial histone-like protein family.</text>
</comment>
<evidence type="ECO:0000256" key="2">
    <source>
        <dbReference type="ARBA" id="ARBA00010529"/>
    </source>
</evidence>
<dbReference type="EMBL" id="JACHWB010000001">
    <property type="protein sequence ID" value="MBB3017609.1"/>
    <property type="molecule type" value="Genomic_DNA"/>
</dbReference>
<dbReference type="PANTHER" id="PTHR33175">
    <property type="entry name" value="DNA-BINDING PROTEIN HU"/>
    <property type="match status" value="1"/>
</dbReference>
<dbReference type="PANTHER" id="PTHR33175:SF12">
    <property type="entry name" value="DNA-BINDING PROTEIN HU-ALPHA"/>
    <property type="match status" value="1"/>
</dbReference>
<evidence type="ECO:0000313" key="7">
    <source>
        <dbReference type="Proteomes" id="UP000532010"/>
    </source>
</evidence>
<evidence type="ECO:0000256" key="3">
    <source>
        <dbReference type="ARBA" id="ARBA00023067"/>
    </source>
</evidence>
<reference evidence="6 7" key="1">
    <citation type="submission" date="2020-08" db="EMBL/GenBank/DDBJ databases">
        <title>The Agave Microbiome: Exploring the role of microbial communities in plant adaptations to desert environments.</title>
        <authorList>
            <person name="Partida-Martinez L.P."/>
        </authorList>
    </citation>
    <scope>NUCLEOTIDE SEQUENCE [LARGE SCALE GENOMIC DNA]</scope>
    <source>
        <strain evidence="6 7">AT3.9</strain>
    </source>
</reference>
<dbReference type="Gene3D" id="4.10.520.10">
    <property type="entry name" value="IHF-like DNA-binding proteins"/>
    <property type="match status" value="1"/>
</dbReference>
<keyword evidence="3" id="KW-0226">DNA condensation</keyword>
<dbReference type="Pfam" id="PF00216">
    <property type="entry name" value="Bac_DNA_binding"/>
    <property type="match status" value="1"/>
</dbReference>
<name>A0A7W4VI27_9HYPH</name>
<dbReference type="SUPFAM" id="SSF47729">
    <property type="entry name" value="IHF-like DNA-binding proteins"/>
    <property type="match status" value="1"/>
</dbReference>
<evidence type="ECO:0000256" key="5">
    <source>
        <dbReference type="RuleBase" id="RU003939"/>
    </source>
</evidence>
<dbReference type="PRINTS" id="PR01727">
    <property type="entry name" value="DNABINDINGHU"/>
</dbReference>
<evidence type="ECO:0000313" key="6">
    <source>
        <dbReference type="EMBL" id="MBB3017609.1"/>
    </source>
</evidence>
<dbReference type="AlphaFoldDB" id="A0A7W4VI27"/>
<gene>
    <name evidence="6" type="ORF">FHR70_000649</name>
</gene>
<dbReference type="GO" id="GO:0005829">
    <property type="term" value="C:cytosol"/>
    <property type="evidence" value="ECO:0007669"/>
    <property type="project" value="TreeGrafter"/>
</dbReference>
<dbReference type="GO" id="GO:0030527">
    <property type="term" value="F:structural constituent of chromatin"/>
    <property type="evidence" value="ECO:0007669"/>
    <property type="project" value="InterPro"/>
</dbReference>
<evidence type="ECO:0000256" key="4">
    <source>
        <dbReference type="ARBA" id="ARBA00023125"/>
    </source>
</evidence>
<dbReference type="InterPro" id="IPR000119">
    <property type="entry name" value="Hist_DNA-bd"/>
</dbReference>
<evidence type="ECO:0000256" key="1">
    <source>
        <dbReference type="ARBA" id="ARBA00003819"/>
    </source>
</evidence>
<protein>
    <submittedName>
        <fullName evidence="6">DNA-binding protein HU-beta</fullName>
    </submittedName>
</protein>
<dbReference type="RefSeq" id="WP_183447054.1">
    <property type="nucleotide sequence ID" value="NZ_JACHWB010000001.1"/>
</dbReference>
<dbReference type="Proteomes" id="UP000532010">
    <property type="component" value="Unassembled WGS sequence"/>
</dbReference>
<comment type="function">
    <text evidence="1">Histone-like DNA-binding protein which is capable of wrapping DNA to stabilize it, and thus to prevent its denaturation under extreme environmental conditions.</text>
</comment>
<keyword evidence="4 6" id="KW-0238">DNA-binding</keyword>